<dbReference type="Pfam" id="PF07883">
    <property type="entry name" value="Cupin_2"/>
    <property type="match status" value="1"/>
</dbReference>
<protein>
    <submittedName>
        <fullName evidence="2">Mannose-6-phosphate isomerase, cupin superfamily</fullName>
    </submittedName>
</protein>
<dbReference type="InterPro" id="IPR052538">
    <property type="entry name" value="Flavonoid_dioxygenase-like"/>
</dbReference>
<dbReference type="CDD" id="cd06987">
    <property type="entry name" value="cupin_MAE_RS03005"/>
    <property type="match status" value="1"/>
</dbReference>
<organism evidence="2 3">
    <name type="scientific">Falsiroseomonas stagni DSM 19981</name>
    <dbReference type="NCBI Taxonomy" id="1123062"/>
    <lineage>
        <taxon>Bacteria</taxon>
        <taxon>Pseudomonadati</taxon>
        <taxon>Pseudomonadota</taxon>
        <taxon>Alphaproteobacteria</taxon>
        <taxon>Acetobacterales</taxon>
        <taxon>Roseomonadaceae</taxon>
        <taxon>Falsiroseomonas</taxon>
    </lineage>
</organism>
<evidence type="ECO:0000259" key="1">
    <source>
        <dbReference type="Pfam" id="PF07883"/>
    </source>
</evidence>
<dbReference type="InterPro" id="IPR013096">
    <property type="entry name" value="Cupin_2"/>
</dbReference>
<keyword evidence="3" id="KW-1185">Reference proteome</keyword>
<dbReference type="AlphaFoldDB" id="A0A1I4C8Z0"/>
<dbReference type="STRING" id="1123062.SAMN02745775_10743"/>
<gene>
    <name evidence="2" type="ORF">SAMN02745775_10743</name>
</gene>
<proteinExistence type="predicted"/>
<feature type="domain" description="Cupin type-2" evidence="1">
    <location>
        <begin position="44"/>
        <end position="111"/>
    </location>
</feature>
<dbReference type="InterPro" id="IPR014710">
    <property type="entry name" value="RmlC-like_jellyroll"/>
</dbReference>
<evidence type="ECO:0000313" key="3">
    <source>
        <dbReference type="Proteomes" id="UP000199473"/>
    </source>
</evidence>
<dbReference type="RefSeq" id="WP_245762150.1">
    <property type="nucleotide sequence ID" value="NZ_FOSQ01000007.1"/>
</dbReference>
<dbReference type="PANTHER" id="PTHR43346">
    <property type="entry name" value="LIGAND BINDING DOMAIN PROTEIN, PUTATIVE (AFU_ORTHOLOGUE AFUA_6G14370)-RELATED"/>
    <property type="match status" value="1"/>
</dbReference>
<dbReference type="Gene3D" id="2.60.120.10">
    <property type="entry name" value="Jelly Rolls"/>
    <property type="match status" value="1"/>
</dbReference>
<sequence>MMAAPVLSRRAADLRGFRIAPDDSNYFACLFDPVADGVTFTLVVEIFEPGGRTPPNTHSAAEECFFVLAGSGKAYANGVEMPVGPGDCFVLRPGTEHVVVNDTQEKLYCLTMMTPNEGFAELIRNGTPVDLAPEDIAIIAGRR</sequence>
<dbReference type="EMBL" id="FOSQ01000007">
    <property type="protein sequence ID" value="SFK77395.1"/>
    <property type="molecule type" value="Genomic_DNA"/>
</dbReference>
<evidence type="ECO:0000313" key="2">
    <source>
        <dbReference type="EMBL" id="SFK77395.1"/>
    </source>
</evidence>
<dbReference type="GO" id="GO:0016853">
    <property type="term" value="F:isomerase activity"/>
    <property type="evidence" value="ECO:0007669"/>
    <property type="project" value="UniProtKB-KW"/>
</dbReference>
<dbReference type="SUPFAM" id="SSF51182">
    <property type="entry name" value="RmlC-like cupins"/>
    <property type="match status" value="1"/>
</dbReference>
<keyword evidence="2" id="KW-0413">Isomerase</keyword>
<dbReference type="PANTHER" id="PTHR43346:SF1">
    <property type="entry name" value="QUERCETIN 2,3-DIOXYGENASE-RELATED"/>
    <property type="match status" value="1"/>
</dbReference>
<reference evidence="2 3" key="1">
    <citation type="submission" date="2016-10" db="EMBL/GenBank/DDBJ databases">
        <authorList>
            <person name="de Groot N.N."/>
        </authorList>
    </citation>
    <scope>NUCLEOTIDE SEQUENCE [LARGE SCALE GENOMIC DNA]</scope>
    <source>
        <strain evidence="2 3">DSM 19981</strain>
    </source>
</reference>
<accession>A0A1I4C8Z0</accession>
<dbReference type="InterPro" id="IPR011051">
    <property type="entry name" value="RmlC_Cupin_sf"/>
</dbReference>
<name>A0A1I4C8Z0_9PROT</name>
<dbReference type="Proteomes" id="UP000199473">
    <property type="component" value="Unassembled WGS sequence"/>
</dbReference>